<keyword evidence="1" id="KW-0732">Signal</keyword>
<comment type="caution">
    <text evidence="2">The sequence shown here is derived from an EMBL/GenBank/DDBJ whole genome shotgun (WGS) entry which is preliminary data.</text>
</comment>
<evidence type="ECO:0000313" key="2">
    <source>
        <dbReference type="EMBL" id="KAK2644987.1"/>
    </source>
</evidence>
<name>A0AAD9WWE9_9ROSI</name>
<dbReference type="EMBL" id="JANJYI010000006">
    <property type="protein sequence ID" value="KAK2644987.1"/>
    <property type="molecule type" value="Genomic_DNA"/>
</dbReference>
<sequence length="251" mass="28913">MYFTILLFLNLNIHILKLFISSISFCNKSIEDVKNFLVQYCGERNQTGFYLLREPLSIFYEALCVGLNFNENVTTNDYTQPNVTTQPNVATNEYTQPPVATNSGANAMNQAEVENVPDRRRNPSLSSLFLVWFTIYWHLIKVLKEKVEEEGVKLERNGIEPSPFEFFKKFHSYNDGNWASEKAEEMHKKMDSNKPLPETENARAREWEIYREVTGKPRHGRVLGLGAGQKPSDVFTSSIITNCGKRICLER</sequence>
<dbReference type="InterPro" id="IPR004252">
    <property type="entry name" value="Probable_transposase_24"/>
</dbReference>
<dbReference type="Pfam" id="PF03004">
    <property type="entry name" value="Transposase_24"/>
    <property type="match status" value="1"/>
</dbReference>
<accession>A0AAD9WWE9</accession>
<gene>
    <name evidence="2" type="ORF">Ddye_020182</name>
</gene>
<evidence type="ECO:0000313" key="3">
    <source>
        <dbReference type="Proteomes" id="UP001280121"/>
    </source>
</evidence>
<keyword evidence="3" id="KW-1185">Reference proteome</keyword>
<feature type="chain" id="PRO_5042174282" evidence="1">
    <location>
        <begin position="19"/>
        <end position="251"/>
    </location>
</feature>
<evidence type="ECO:0000256" key="1">
    <source>
        <dbReference type="SAM" id="SignalP"/>
    </source>
</evidence>
<organism evidence="2 3">
    <name type="scientific">Dipteronia dyeriana</name>
    <dbReference type="NCBI Taxonomy" id="168575"/>
    <lineage>
        <taxon>Eukaryota</taxon>
        <taxon>Viridiplantae</taxon>
        <taxon>Streptophyta</taxon>
        <taxon>Embryophyta</taxon>
        <taxon>Tracheophyta</taxon>
        <taxon>Spermatophyta</taxon>
        <taxon>Magnoliopsida</taxon>
        <taxon>eudicotyledons</taxon>
        <taxon>Gunneridae</taxon>
        <taxon>Pentapetalae</taxon>
        <taxon>rosids</taxon>
        <taxon>malvids</taxon>
        <taxon>Sapindales</taxon>
        <taxon>Sapindaceae</taxon>
        <taxon>Hippocastanoideae</taxon>
        <taxon>Acereae</taxon>
        <taxon>Dipteronia</taxon>
    </lineage>
</organism>
<dbReference type="Proteomes" id="UP001280121">
    <property type="component" value="Unassembled WGS sequence"/>
</dbReference>
<proteinExistence type="predicted"/>
<protein>
    <submittedName>
        <fullName evidence="2">Uncharacterized protein</fullName>
    </submittedName>
</protein>
<dbReference type="AlphaFoldDB" id="A0AAD9WWE9"/>
<feature type="signal peptide" evidence="1">
    <location>
        <begin position="1"/>
        <end position="18"/>
    </location>
</feature>
<reference evidence="2" key="1">
    <citation type="journal article" date="2023" name="Plant J.">
        <title>Genome sequences and population genomics provide insights into the demographic history, inbreeding, and mutation load of two 'living fossil' tree species of Dipteronia.</title>
        <authorList>
            <person name="Feng Y."/>
            <person name="Comes H.P."/>
            <person name="Chen J."/>
            <person name="Zhu S."/>
            <person name="Lu R."/>
            <person name="Zhang X."/>
            <person name="Li P."/>
            <person name="Qiu J."/>
            <person name="Olsen K.M."/>
            <person name="Qiu Y."/>
        </authorList>
    </citation>
    <scope>NUCLEOTIDE SEQUENCE</scope>
    <source>
        <strain evidence="2">KIB01</strain>
    </source>
</reference>